<dbReference type="GO" id="GO:0005829">
    <property type="term" value="C:cytosol"/>
    <property type="evidence" value="ECO:0007669"/>
    <property type="project" value="TreeGrafter"/>
</dbReference>
<protein>
    <submittedName>
        <fullName evidence="1">Rrf2 family protein</fullName>
    </submittedName>
</protein>
<dbReference type="PROSITE" id="PS51197">
    <property type="entry name" value="HTH_RRF2_2"/>
    <property type="match status" value="1"/>
</dbReference>
<name>A0A2T0WD19_9BACT</name>
<dbReference type="PANTHER" id="PTHR33221:SF13">
    <property type="entry name" value="TRANSCRIPTIONAL REGULATOR-RELATED"/>
    <property type="match status" value="1"/>
</dbReference>
<organism evidence="1 2">
    <name type="scientific">Mongoliibacter ruber</name>
    <dbReference type="NCBI Taxonomy" id="1750599"/>
    <lineage>
        <taxon>Bacteria</taxon>
        <taxon>Pseudomonadati</taxon>
        <taxon>Bacteroidota</taxon>
        <taxon>Cytophagia</taxon>
        <taxon>Cytophagales</taxon>
        <taxon>Cyclobacteriaceae</taxon>
        <taxon>Mongoliibacter</taxon>
    </lineage>
</organism>
<dbReference type="RefSeq" id="WP_106135512.1">
    <property type="nucleotide sequence ID" value="NZ_PVTR01000019.1"/>
</dbReference>
<dbReference type="InterPro" id="IPR036388">
    <property type="entry name" value="WH-like_DNA-bd_sf"/>
</dbReference>
<dbReference type="NCBIfam" id="TIGR00738">
    <property type="entry name" value="rrf2_super"/>
    <property type="match status" value="1"/>
</dbReference>
<reference evidence="1 2" key="1">
    <citation type="submission" date="2018-03" db="EMBL/GenBank/DDBJ databases">
        <title>Genomic Encyclopedia of Archaeal and Bacterial Type Strains, Phase II (KMG-II): from individual species to whole genera.</title>
        <authorList>
            <person name="Goeker M."/>
        </authorList>
    </citation>
    <scope>NUCLEOTIDE SEQUENCE [LARGE SCALE GENOMIC DNA]</scope>
    <source>
        <strain evidence="1 2">DSM 27929</strain>
    </source>
</reference>
<sequence>MFSKACQYGIKAVIYIWQQSLKGNKVGAKEVAEHVDVPEPFTAKILQDLVRKKLIGSQKGPNGGFYVGKEHESFTLKDLVVAIDGDELFSGCSLGLKECSEINPCPLHNEVKKVRTHIIGMLTKKTLRELATEVESGETVLARFEQ</sequence>
<dbReference type="PANTHER" id="PTHR33221">
    <property type="entry name" value="WINGED HELIX-TURN-HELIX TRANSCRIPTIONAL REGULATOR, RRF2 FAMILY"/>
    <property type="match status" value="1"/>
</dbReference>
<evidence type="ECO:0000313" key="1">
    <source>
        <dbReference type="EMBL" id="PRY84565.1"/>
    </source>
</evidence>
<comment type="caution">
    <text evidence="1">The sequence shown here is derived from an EMBL/GenBank/DDBJ whole genome shotgun (WGS) entry which is preliminary data.</text>
</comment>
<dbReference type="GO" id="GO:0003700">
    <property type="term" value="F:DNA-binding transcription factor activity"/>
    <property type="evidence" value="ECO:0007669"/>
    <property type="project" value="TreeGrafter"/>
</dbReference>
<dbReference type="Pfam" id="PF02082">
    <property type="entry name" value="Rrf2"/>
    <property type="match status" value="1"/>
</dbReference>
<proteinExistence type="predicted"/>
<gene>
    <name evidence="1" type="ORF">CLW00_11926</name>
</gene>
<dbReference type="SUPFAM" id="SSF46785">
    <property type="entry name" value="Winged helix' DNA-binding domain"/>
    <property type="match status" value="1"/>
</dbReference>
<keyword evidence="2" id="KW-1185">Reference proteome</keyword>
<dbReference type="AlphaFoldDB" id="A0A2T0WD19"/>
<dbReference type="Proteomes" id="UP000238157">
    <property type="component" value="Unassembled WGS sequence"/>
</dbReference>
<dbReference type="Gene3D" id="1.10.10.10">
    <property type="entry name" value="Winged helix-like DNA-binding domain superfamily/Winged helix DNA-binding domain"/>
    <property type="match status" value="1"/>
</dbReference>
<evidence type="ECO:0000313" key="2">
    <source>
        <dbReference type="Proteomes" id="UP000238157"/>
    </source>
</evidence>
<accession>A0A2T0WD19</accession>
<dbReference type="OrthoDB" id="9808360at2"/>
<dbReference type="InterPro" id="IPR000944">
    <property type="entry name" value="Tscrpt_reg_Rrf2"/>
</dbReference>
<dbReference type="EMBL" id="PVTR01000019">
    <property type="protein sequence ID" value="PRY84565.1"/>
    <property type="molecule type" value="Genomic_DNA"/>
</dbReference>
<dbReference type="InterPro" id="IPR036390">
    <property type="entry name" value="WH_DNA-bd_sf"/>
</dbReference>